<protein>
    <recommendedName>
        <fullName evidence="2">UBL3-like ubiquitin domain-containing protein</fullName>
    </recommendedName>
</protein>
<evidence type="ECO:0000259" key="2">
    <source>
        <dbReference type="Pfam" id="PF13881"/>
    </source>
</evidence>
<organism evidence="3 4">
    <name type="scientific">Gonapodya prolifera (strain JEL478)</name>
    <name type="common">Monoblepharis prolifera</name>
    <dbReference type="NCBI Taxonomy" id="1344416"/>
    <lineage>
        <taxon>Eukaryota</taxon>
        <taxon>Fungi</taxon>
        <taxon>Fungi incertae sedis</taxon>
        <taxon>Chytridiomycota</taxon>
        <taxon>Chytridiomycota incertae sedis</taxon>
        <taxon>Monoblepharidomycetes</taxon>
        <taxon>Monoblepharidales</taxon>
        <taxon>Gonapodyaceae</taxon>
        <taxon>Gonapodya</taxon>
    </lineage>
</organism>
<keyword evidence="4" id="KW-1185">Reference proteome</keyword>
<dbReference type="PANTHER" id="PTHR13169">
    <property type="entry name" value="UBIQUITIN-LIKE PROTEIN 3 HCG-1 PROTEIN"/>
    <property type="match status" value="1"/>
</dbReference>
<gene>
    <name evidence="3" type="ORF">M427DRAFT_101289</name>
</gene>
<dbReference type="InterPro" id="IPR029071">
    <property type="entry name" value="Ubiquitin-like_domsf"/>
</dbReference>
<accession>A0A139A7B0</accession>
<reference evidence="3 4" key="1">
    <citation type="journal article" date="2015" name="Genome Biol. Evol.">
        <title>Phylogenomic analyses indicate that early fungi evolved digesting cell walls of algal ancestors of land plants.</title>
        <authorList>
            <person name="Chang Y."/>
            <person name="Wang S."/>
            <person name="Sekimoto S."/>
            <person name="Aerts A.L."/>
            <person name="Choi C."/>
            <person name="Clum A."/>
            <person name="LaButti K.M."/>
            <person name="Lindquist E.A."/>
            <person name="Yee Ngan C."/>
            <person name="Ohm R.A."/>
            <person name="Salamov A.A."/>
            <person name="Grigoriev I.V."/>
            <person name="Spatafora J.W."/>
            <person name="Berbee M.L."/>
        </authorList>
    </citation>
    <scope>NUCLEOTIDE SEQUENCE [LARGE SCALE GENOMIC DNA]</scope>
    <source>
        <strain evidence="3 4">JEL478</strain>
    </source>
</reference>
<dbReference type="EMBL" id="KQ965787">
    <property type="protein sequence ID" value="KXS12559.1"/>
    <property type="molecule type" value="Genomic_DNA"/>
</dbReference>
<evidence type="ECO:0000313" key="4">
    <source>
        <dbReference type="Proteomes" id="UP000070544"/>
    </source>
</evidence>
<feature type="domain" description="UBL3-like ubiquitin" evidence="2">
    <location>
        <begin position="4"/>
        <end position="92"/>
    </location>
</feature>
<feature type="compositionally biased region" description="Low complexity" evidence="1">
    <location>
        <begin position="116"/>
        <end position="127"/>
    </location>
</feature>
<dbReference type="InterPro" id="IPR039540">
    <property type="entry name" value="UBL3-like_ubiquitin_dom"/>
</dbReference>
<dbReference type="SUPFAM" id="SSF54236">
    <property type="entry name" value="Ubiquitin-like"/>
    <property type="match status" value="1"/>
</dbReference>
<evidence type="ECO:0000313" key="3">
    <source>
        <dbReference type="EMBL" id="KXS12559.1"/>
    </source>
</evidence>
<evidence type="ECO:0000256" key="1">
    <source>
        <dbReference type="SAM" id="MobiDB-lite"/>
    </source>
</evidence>
<sequence length="142" mass="15539">LSKDQINLRFLLVSGKKTDMFYGPSDSIDTVRNKIYQNWPGAWEAEKPANVGQIRILFRGKFLEQFQSTLESHKIPVGQTTTVHLVIRATVEPQPEGGLVLSGTALRVLFSPPSPAAAESEPKAATPSHPPEAQSSRCCVIL</sequence>
<proteinExistence type="predicted"/>
<dbReference type="Gene3D" id="3.10.20.90">
    <property type="entry name" value="Phosphatidylinositol 3-kinase Catalytic Subunit, Chain A, domain 1"/>
    <property type="match status" value="1"/>
</dbReference>
<dbReference type="AlphaFoldDB" id="A0A139A7B0"/>
<dbReference type="PANTHER" id="PTHR13169:SF0">
    <property type="entry name" value="UBIQUITIN-LIKE PROTEIN 3"/>
    <property type="match status" value="1"/>
</dbReference>
<dbReference type="OrthoDB" id="1043111at2759"/>
<feature type="region of interest" description="Disordered" evidence="1">
    <location>
        <begin position="112"/>
        <end position="136"/>
    </location>
</feature>
<dbReference type="Proteomes" id="UP000070544">
    <property type="component" value="Unassembled WGS sequence"/>
</dbReference>
<dbReference type="InterPro" id="IPR040015">
    <property type="entry name" value="UBL3-like"/>
</dbReference>
<dbReference type="Pfam" id="PF13881">
    <property type="entry name" value="Rad60-SLD_2"/>
    <property type="match status" value="1"/>
</dbReference>
<feature type="non-terminal residue" evidence="3">
    <location>
        <position position="1"/>
    </location>
</feature>
<name>A0A139A7B0_GONPJ</name>